<evidence type="ECO:0000313" key="22">
    <source>
        <dbReference type="EMBL" id="KAK6917372.1"/>
    </source>
</evidence>
<evidence type="ECO:0000256" key="5">
    <source>
        <dbReference type="ARBA" id="ARBA00022692"/>
    </source>
</evidence>
<dbReference type="Gene3D" id="1.10.510.10">
    <property type="entry name" value="Transferase(Phosphotransferase) domain 1"/>
    <property type="match status" value="1"/>
</dbReference>
<evidence type="ECO:0000256" key="3">
    <source>
        <dbReference type="ARBA" id="ARBA00022553"/>
    </source>
</evidence>
<dbReference type="InterPro" id="IPR008271">
    <property type="entry name" value="Ser/Thr_kinase_AS"/>
</dbReference>
<dbReference type="FunFam" id="1.10.510.10:FF:000129">
    <property type="entry name" value="cysteine-rich receptor-like protein kinase 10"/>
    <property type="match status" value="1"/>
</dbReference>
<dbReference type="PANTHER" id="PTHR27002">
    <property type="entry name" value="RECEPTOR-LIKE SERINE/THREONINE-PROTEIN KINASE SD1-8"/>
    <property type="match status" value="1"/>
</dbReference>
<evidence type="ECO:0000256" key="18">
    <source>
        <dbReference type="SAM" id="Phobius"/>
    </source>
</evidence>
<organism evidence="22 23">
    <name type="scientific">Dillenia turbinata</name>
    <dbReference type="NCBI Taxonomy" id="194707"/>
    <lineage>
        <taxon>Eukaryota</taxon>
        <taxon>Viridiplantae</taxon>
        <taxon>Streptophyta</taxon>
        <taxon>Embryophyta</taxon>
        <taxon>Tracheophyta</taxon>
        <taxon>Spermatophyta</taxon>
        <taxon>Magnoliopsida</taxon>
        <taxon>eudicotyledons</taxon>
        <taxon>Gunneridae</taxon>
        <taxon>Pentapetalae</taxon>
        <taxon>Dilleniales</taxon>
        <taxon>Dilleniaceae</taxon>
        <taxon>Dillenia</taxon>
    </lineage>
</organism>
<name>A0AAN8YY99_9MAGN</name>
<feature type="binding site" evidence="17">
    <location>
        <position position="397"/>
    </location>
    <ligand>
        <name>ATP</name>
        <dbReference type="ChEBI" id="CHEBI:30616"/>
    </ligand>
</feature>
<dbReference type="FunFam" id="3.30.200.20:FF:000142">
    <property type="entry name" value="Cysteine-rich receptor-like protein kinase 10"/>
    <property type="match status" value="1"/>
</dbReference>
<dbReference type="FunFam" id="3.30.430.20:FF:000003">
    <property type="entry name" value="Cysteine-rich RLK (RECEPTOR-like protein kinase) 10"/>
    <property type="match status" value="1"/>
</dbReference>
<dbReference type="InterPro" id="IPR011009">
    <property type="entry name" value="Kinase-like_dom_sf"/>
</dbReference>
<dbReference type="InterPro" id="IPR001245">
    <property type="entry name" value="Ser-Thr/Tyr_kinase_cat_dom"/>
</dbReference>
<dbReference type="AlphaFoldDB" id="A0AAN8YY99"/>
<dbReference type="InterPro" id="IPR017441">
    <property type="entry name" value="Protein_kinase_ATP_BS"/>
</dbReference>
<dbReference type="CDD" id="cd14066">
    <property type="entry name" value="STKc_IRAK"/>
    <property type="match status" value="1"/>
</dbReference>
<feature type="domain" description="Gnk2-homologous" evidence="21">
    <location>
        <begin position="36"/>
        <end position="140"/>
    </location>
</feature>
<feature type="chain" id="PRO_5042871769" evidence="19">
    <location>
        <begin position="34"/>
        <end position="689"/>
    </location>
</feature>
<evidence type="ECO:0000256" key="1">
    <source>
        <dbReference type="ARBA" id="ARBA00004167"/>
    </source>
</evidence>
<proteinExistence type="predicted"/>
<feature type="transmembrane region" description="Helical" evidence="18">
    <location>
        <begin position="291"/>
        <end position="314"/>
    </location>
</feature>
<keyword evidence="14" id="KW-0325">Glycoprotein</keyword>
<dbReference type="Proteomes" id="UP001370490">
    <property type="component" value="Unassembled WGS sequence"/>
</dbReference>
<feature type="signal peptide" evidence="19">
    <location>
        <begin position="1"/>
        <end position="33"/>
    </location>
</feature>
<evidence type="ECO:0000256" key="7">
    <source>
        <dbReference type="ARBA" id="ARBA00022737"/>
    </source>
</evidence>
<evidence type="ECO:0000256" key="6">
    <source>
        <dbReference type="ARBA" id="ARBA00022729"/>
    </source>
</evidence>
<dbReference type="GO" id="GO:0004674">
    <property type="term" value="F:protein serine/threonine kinase activity"/>
    <property type="evidence" value="ECO:0007669"/>
    <property type="project" value="UniProtKB-KW"/>
</dbReference>
<keyword evidence="7" id="KW-0677">Repeat</keyword>
<dbReference type="Gene3D" id="3.30.430.20">
    <property type="entry name" value="Gnk2 domain, C-X8-C-X2-C motif"/>
    <property type="match status" value="2"/>
</dbReference>
<gene>
    <name evidence="22" type="ORF">RJ641_018123</name>
</gene>
<dbReference type="Pfam" id="PF07714">
    <property type="entry name" value="PK_Tyr_Ser-Thr"/>
    <property type="match status" value="1"/>
</dbReference>
<dbReference type="GO" id="GO:0006979">
    <property type="term" value="P:response to oxidative stress"/>
    <property type="evidence" value="ECO:0007669"/>
    <property type="project" value="UniProtKB-ARBA"/>
</dbReference>
<dbReference type="PROSITE" id="PS00107">
    <property type="entry name" value="PROTEIN_KINASE_ATP"/>
    <property type="match status" value="1"/>
</dbReference>
<comment type="caution">
    <text evidence="22">The sequence shown here is derived from an EMBL/GenBank/DDBJ whole genome shotgun (WGS) entry which is preliminary data.</text>
</comment>
<dbReference type="Pfam" id="PF01657">
    <property type="entry name" value="Stress-antifung"/>
    <property type="match status" value="2"/>
</dbReference>
<keyword evidence="10 17" id="KW-0067">ATP-binding</keyword>
<dbReference type="SMART" id="SM00220">
    <property type="entry name" value="S_TKc"/>
    <property type="match status" value="1"/>
</dbReference>
<keyword evidence="3" id="KW-0597">Phosphoprotein</keyword>
<comment type="subcellular location">
    <subcellularLocation>
        <location evidence="1">Membrane</location>
        <topology evidence="1">Single-pass membrane protein</topology>
    </subcellularLocation>
</comment>
<dbReference type="EMBL" id="JBAMMX010000023">
    <property type="protein sequence ID" value="KAK6917372.1"/>
    <property type="molecule type" value="Genomic_DNA"/>
</dbReference>
<evidence type="ECO:0000256" key="10">
    <source>
        <dbReference type="ARBA" id="ARBA00022840"/>
    </source>
</evidence>
<dbReference type="FunFam" id="3.30.430.20:FF:000002">
    <property type="entry name" value="Cysteine-rich receptor-like protein kinase 10"/>
    <property type="match status" value="1"/>
</dbReference>
<evidence type="ECO:0000256" key="11">
    <source>
        <dbReference type="ARBA" id="ARBA00022989"/>
    </source>
</evidence>
<keyword evidence="6 19" id="KW-0732">Signal</keyword>
<evidence type="ECO:0000256" key="19">
    <source>
        <dbReference type="SAM" id="SignalP"/>
    </source>
</evidence>
<dbReference type="InterPro" id="IPR038408">
    <property type="entry name" value="GNK2_sf"/>
</dbReference>
<dbReference type="InterPro" id="IPR002902">
    <property type="entry name" value="GNK2"/>
</dbReference>
<keyword evidence="23" id="KW-1185">Reference proteome</keyword>
<keyword evidence="11 18" id="KW-1133">Transmembrane helix</keyword>
<accession>A0AAN8YY99</accession>
<dbReference type="PROSITE" id="PS50011">
    <property type="entry name" value="PROTEIN_KINASE_DOM"/>
    <property type="match status" value="1"/>
</dbReference>
<evidence type="ECO:0000259" key="20">
    <source>
        <dbReference type="PROSITE" id="PS50011"/>
    </source>
</evidence>
<feature type="domain" description="Gnk2-homologous" evidence="21">
    <location>
        <begin position="145"/>
        <end position="248"/>
    </location>
</feature>
<dbReference type="PROSITE" id="PS51473">
    <property type="entry name" value="GNK2"/>
    <property type="match status" value="2"/>
</dbReference>
<dbReference type="PANTHER" id="PTHR27002:SF1050">
    <property type="entry name" value="CYSTEINE-RICH RECEPTOR-LIKE PROTEIN KINASE 5"/>
    <property type="match status" value="1"/>
</dbReference>
<evidence type="ECO:0000259" key="21">
    <source>
        <dbReference type="PROSITE" id="PS51473"/>
    </source>
</evidence>
<keyword evidence="12 18" id="KW-0472">Membrane</keyword>
<sequence length="689" mass="75927">MKSRDSNIHHVSSASPLFLLIAVLGFFSLSTKATPNLIGFYCQDTTTFLPNSTYKANLNLVFSSLVSNATNDNGFFNVSIGKQASSTVYGLFLCRGDVTATTCQDCVTTAQQGLQTNCSGQFQAIVWYEECMVRYSNDSIFSIMDADVGLVTNDSNVQESDQFGQVLGNTLNDVVSEAISGSDKKFATKQANVTALQSVYTLAQCTPDIDSSDCNFCLRLAIVNLVPNVQGGEVVVPSCNVRYEIYQFYRNVYIAPAPAPVPALEPTPAILALPPPATSSTSGKKSNSTKVVVAIVVPVGVSAALLVVLCFCFLSKRKKKQAVTVEDNDSLTQLFGLICSLHCETESGITTVHLLQYDFGTVDGATDHFSENNKIGEGGFGSVYKGILSDGQKIAVKRLSADSGQGAEEFKNEVVLVAKLQHRNLARLLGFCIEGEEKILIYEYVANKSLDNILFDPERKRQLDWSTRYKIIEGIARGILYLHEDSQLRIIHRDLKASNVLLDSDMNPKITDFGMARLFEVDQTQGNTSRIVGTGYMSPEYAIHGQFSVKSDVFSFGVLLLEIISGRRNSDFQSEFSEDILGCAWKLWNENLPLELLDETLRESYWRNYDVIRCMHIGLLCVQEDPADRPTMAAVVLMLDSTSVTLPLPHQPALFLRARKQAGMGSNQSPTKSMQWNAYDISITEMYPR</sequence>
<evidence type="ECO:0000256" key="17">
    <source>
        <dbReference type="PROSITE-ProRule" id="PRU10141"/>
    </source>
</evidence>
<reference evidence="22 23" key="1">
    <citation type="submission" date="2023-12" db="EMBL/GenBank/DDBJ databases">
        <title>A high-quality genome assembly for Dillenia turbinata (Dilleniales).</title>
        <authorList>
            <person name="Chanderbali A."/>
        </authorList>
    </citation>
    <scope>NUCLEOTIDE SEQUENCE [LARGE SCALE GENOMIC DNA]</scope>
    <source>
        <strain evidence="22">LSX21</strain>
        <tissue evidence="22">Leaf</tissue>
    </source>
</reference>
<dbReference type="PROSITE" id="PS00108">
    <property type="entry name" value="PROTEIN_KINASE_ST"/>
    <property type="match status" value="1"/>
</dbReference>
<keyword evidence="4" id="KW-0808">Transferase</keyword>
<protein>
    <submittedName>
        <fullName evidence="22">Serine-threonine/tyrosine-protein kinase, catalytic domain</fullName>
    </submittedName>
</protein>
<keyword evidence="2" id="KW-0723">Serine/threonine-protein kinase</keyword>
<feature type="domain" description="Protein kinase" evidence="20">
    <location>
        <begin position="369"/>
        <end position="654"/>
    </location>
</feature>
<evidence type="ECO:0000256" key="12">
    <source>
        <dbReference type="ARBA" id="ARBA00023136"/>
    </source>
</evidence>
<dbReference type="GO" id="GO:0005524">
    <property type="term" value="F:ATP binding"/>
    <property type="evidence" value="ECO:0007669"/>
    <property type="project" value="UniProtKB-UniRule"/>
</dbReference>
<keyword evidence="13" id="KW-0675">Receptor</keyword>
<dbReference type="Gene3D" id="3.30.200.20">
    <property type="entry name" value="Phosphorylase Kinase, domain 1"/>
    <property type="match status" value="1"/>
</dbReference>
<evidence type="ECO:0000256" key="16">
    <source>
        <dbReference type="ARBA" id="ARBA00047951"/>
    </source>
</evidence>
<keyword evidence="9 22" id="KW-0418">Kinase</keyword>
<comment type="catalytic activity">
    <reaction evidence="15">
        <text>L-seryl-[protein] + ATP = O-phospho-L-seryl-[protein] + ADP + H(+)</text>
        <dbReference type="Rhea" id="RHEA:17989"/>
        <dbReference type="Rhea" id="RHEA-COMP:9863"/>
        <dbReference type="Rhea" id="RHEA-COMP:11604"/>
        <dbReference type="ChEBI" id="CHEBI:15378"/>
        <dbReference type="ChEBI" id="CHEBI:29999"/>
        <dbReference type="ChEBI" id="CHEBI:30616"/>
        <dbReference type="ChEBI" id="CHEBI:83421"/>
        <dbReference type="ChEBI" id="CHEBI:456216"/>
    </reaction>
</comment>
<dbReference type="SUPFAM" id="SSF56112">
    <property type="entry name" value="Protein kinase-like (PK-like)"/>
    <property type="match status" value="1"/>
</dbReference>
<evidence type="ECO:0000313" key="23">
    <source>
        <dbReference type="Proteomes" id="UP001370490"/>
    </source>
</evidence>
<keyword evidence="5 18" id="KW-0812">Transmembrane</keyword>
<dbReference type="CDD" id="cd23509">
    <property type="entry name" value="Gnk2-like"/>
    <property type="match status" value="2"/>
</dbReference>
<evidence type="ECO:0000256" key="13">
    <source>
        <dbReference type="ARBA" id="ARBA00023170"/>
    </source>
</evidence>
<evidence type="ECO:0000256" key="15">
    <source>
        <dbReference type="ARBA" id="ARBA00047558"/>
    </source>
</evidence>
<evidence type="ECO:0000256" key="9">
    <source>
        <dbReference type="ARBA" id="ARBA00022777"/>
    </source>
</evidence>
<dbReference type="GO" id="GO:0005886">
    <property type="term" value="C:plasma membrane"/>
    <property type="evidence" value="ECO:0007669"/>
    <property type="project" value="TreeGrafter"/>
</dbReference>
<dbReference type="InterPro" id="IPR000719">
    <property type="entry name" value="Prot_kinase_dom"/>
</dbReference>
<evidence type="ECO:0000256" key="4">
    <source>
        <dbReference type="ARBA" id="ARBA00022679"/>
    </source>
</evidence>
<evidence type="ECO:0000256" key="8">
    <source>
        <dbReference type="ARBA" id="ARBA00022741"/>
    </source>
</evidence>
<evidence type="ECO:0000256" key="14">
    <source>
        <dbReference type="ARBA" id="ARBA00023180"/>
    </source>
</evidence>
<keyword evidence="8 17" id="KW-0547">Nucleotide-binding</keyword>
<evidence type="ECO:0000256" key="2">
    <source>
        <dbReference type="ARBA" id="ARBA00022527"/>
    </source>
</evidence>
<comment type="catalytic activity">
    <reaction evidence="16">
        <text>L-threonyl-[protein] + ATP = O-phospho-L-threonyl-[protein] + ADP + H(+)</text>
        <dbReference type="Rhea" id="RHEA:46608"/>
        <dbReference type="Rhea" id="RHEA-COMP:11060"/>
        <dbReference type="Rhea" id="RHEA-COMP:11605"/>
        <dbReference type="ChEBI" id="CHEBI:15378"/>
        <dbReference type="ChEBI" id="CHEBI:30013"/>
        <dbReference type="ChEBI" id="CHEBI:30616"/>
        <dbReference type="ChEBI" id="CHEBI:61977"/>
        <dbReference type="ChEBI" id="CHEBI:456216"/>
    </reaction>
</comment>